<evidence type="ECO:0000256" key="1">
    <source>
        <dbReference type="ARBA" id="ARBA00010641"/>
    </source>
</evidence>
<dbReference type="RefSeq" id="WP_205030094.1">
    <property type="nucleotide sequence ID" value="NZ_CP070247.1"/>
</dbReference>
<evidence type="ECO:0000313" key="8">
    <source>
        <dbReference type="Proteomes" id="UP000623926"/>
    </source>
</evidence>
<reference evidence="7 8" key="1">
    <citation type="submission" date="2021-02" db="EMBL/GenBank/DDBJ databases">
        <title>FDA dAtabase for Regulatory Grade micrObial Sequences (FDA-ARGOS): Supporting development and validation of Infectious Disease Dx tests.</title>
        <authorList>
            <person name="Sproer C."/>
            <person name="Gronow S."/>
            <person name="Severitt S."/>
            <person name="Schroder I."/>
            <person name="Tallon L."/>
            <person name="Sadzewicz L."/>
            <person name="Zhao X."/>
            <person name="Boylan J."/>
            <person name="Ott S."/>
            <person name="Bowen H."/>
            <person name="Vavikolanu K."/>
            <person name="Mehta A."/>
            <person name="Aluvathingal J."/>
            <person name="Nadendla S."/>
            <person name="Lowell S."/>
            <person name="Myers T."/>
            <person name="Yan Y."/>
            <person name="Sichtig H."/>
        </authorList>
    </citation>
    <scope>NUCLEOTIDE SEQUENCE [LARGE SCALE GENOMIC DNA]</scope>
    <source>
        <strain evidence="7 8">FDAARGOS_1212</strain>
        <plasmid evidence="7 8">unnamed3</plasmid>
    </source>
</reference>
<evidence type="ECO:0000259" key="6">
    <source>
        <dbReference type="PROSITE" id="PS00622"/>
    </source>
</evidence>
<protein>
    <submittedName>
        <fullName evidence="7">Sigma-70 family RNA polymerase sigma factor</fullName>
    </submittedName>
</protein>
<dbReference type="InterPro" id="IPR039425">
    <property type="entry name" value="RNA_pol_sigma-70-like"/>
</dbReference>
<dbReference type="Pfam" id="PF04542">
    <property type="entry name" value="Sigma70_r2"/>
    <property type="match status" value="1"/>
</dbReference>
<evidence type="ECO:0000256" key="4">
    <source>
        <dbReference type="ARBA" id="ARBA00023163"/>
    </source>
</evidence>
<feature type="compositionally biased region" description="Low complexity" evidence="5">
    <location>
        <begin position="8"/>
        <end position="26"/>
    </location>
</feature>
<feature type="domain" description="HTH luxR-type" evidence="6">
    <location>
        <begin position="166"/>
        <end position="193"/>
    </location>
</feature>
<keyword evidence="4" id="KW-0804">Transcription</keyword>
<evidence type="ECO:0000313" key="7">
    <source>
        <dbReference type="EMBL" id="QRV39054.1"/>
    </source>
</evidence>
<evidence type="ECO:0000256" key="5">
    <source>
        <dbReference type="SAM" id="MobiDB-lite"/>
    </source>
</evidence>
<dbReference type="Gene3D" id="1.10.10.10">
    <property type="entry name" value="Winged helix-like DNA-binding domain superfamily/Winged helix DNA-binding domain"/>
    <property type="match status" value="1"/>
</dbReference>
<evidence type="ECO:0000256" key="3">
    <source>
        <dbReference type="ARBA" id="ARBA00023082"/>
    </source>
</evidence>
<organism evidence="7 8">
    <name type="scientific">Streptomyces californicus</name>
    <dbReference type="NCBI Taxonomy" id="67351"/>
    <lineage>
        <taxon>Bacteria</taxon>
        <taxon>Bacillati</taxon>
        <taxon>Actinomycetota</taxon>
        <taxon>Actinomycetes</taxon>
        <taxon>Kitasatosporales</taxon>
        <taxon>Streptomycetaceae</taxon>
        <taxon>Streptomyces</taxon>
    </lineage>
</organism>
<geneLocation type="plasmid" evidence="7 8">
    <name>unnamed3</name>
</geneLocation>
<dbReference type="SUPFAM" id="SSF88659">
    <property type="entry name" value="Sigma3 and sigma4 domains of RNA polymerase sigma factors"/>
    <property type="match status" value="1"/>
</dbReference>
<dbReference type="PANTHER" id="PTHR43133:SF62">
    <property type="entry name" value="RNA POLYMERASE SIGMA FACTOR SIGZ"/>
    <property type="match status" value="1"/>
</dbReference>
<dbReference type="NCBIfam" id="TIGR02937">
    <property type="entry name" value="sigma70-ECF"/>
    <property type="match status" value="1"/>
</dbReference>
<dbReference type="Proteomes" id="UP000623926">
    <property type="component" value="Plasmid unnamed3"/>
</dbReference>
<dbReference type="CDD" id="cd06171">
    <property type="entry name" value="Sigma70_r4"/>
    <property type="match status" value="1"/>
</dbReference>
<dbReference type="PROSITE" id="PS00622">
    <property type="entry name" value="HTH_LUXR_1"/>
    <property type="match status" value="1"/>
</dbReference>
<dbReference type="PANTHER" id="PTHR43133">
    <property type="entry name" value="RNA POLYMERASE ECF-TYPE SIGMA FACTO"/>
    <property type="match status" value="1"/>
</dbReference>
<dbReference type="InterPro" id="IPR013325">
    <property type="entry name" value="RNA_pol_sigma_r2"/>
</dbReference>
<dbReference type="InterPro" id="IPR013324">
    <property type="entry name" value="RNA_pol_sigma_r3/r4-like"/>
</dbReference>
<dbReference type="InterPro" id="IPR013249">
    <property type="entry name" value="RNA_pol_sigma70_r4_t2"/>
</dbReference>
<sequence length="217" mass="23657">MSADVRSAGAPPASAGGAPALPAHGAQDVSSDQLIRSARERAFAEVVDHLPYLYAFMRARGMTRDTAEDLVSTVAERYARRSQESPVERVQGYLTVMARNAIIDHQRRHHREVPFGELQDLDQILEAAQPADHVVADSFAAQELLLKISSLPPRMQTVIKLIYFDGLSTPEVADKLGMAPGTVRRYAGRAVLRLRELYGQASARDAEAAAAIGRVAR</sequence>
<keyword evidence="7" id="KW-0614">Plasmid</keyword>
<name>A0ABD7D6E3_9ACTN</name>
<dbReference type="EMBL" id="CP070247">
    <property type="protein sequence ID" value="QRV39054.1"/>
    <property type="molecule type" value="Genomic_DNA"/>
</dbReference>
<dbReference type="GO" id="GO:0016987">
    <property type="term" value="F:sigma factor activity"/>
    <property type="evidence" value="ECO:0007669"/>
    <property type="project" value="UniProtKB-KW"/>
</dbReference>
<evidence type="ECO:0000256" key="2">
    <source>
        <dbReference type="ARBA" id="ARBA00023015"/>
    </source>
</evidence>
<dbReference type="Gene3D" id="1.10.1740.10">
    <property type="match status" value="1"/>
</dbReference>
<dbReference type="InterPro" id="IPR000792">
    <property type="entry name" value="Tscrpt_reg_LuxR_C"/>
</dbReference>
<keyword evidence="2" id="KW-0805">Transcription regulation</keyword>
<dbReference type="InterPro" id="IPR014284">
    <property type="entry name" value="RNA_pol_sigma-70_dom"/>
</dbReference>
<comment type="similarity">
    <text evidence="1">Belongs to the sigma-70 factor family. ECF subfamily.</text>
</comment>
<dbReference type="InterPro" id="IPR036388">
    <property type="entry name" value="WH-like_DNA-bd_sf"/>
</dbReference>
<dbReference type="InterPro" id="IPR007627">
    <property type="entry name" value="RNA_pol_sigma70_r2"/>
</dbReference>
<dbReference type="Pfam" id="PF08281">
    <property type="entry name" value="Sigma70_r4_2"/>
    <property type="match status" value="1"/>
</dbReference>
<accession>A0ABD7D6E3</accession>
<keyword evidence="3" id="KW-0731">Sigma factor</keyword>
<dbReference type="AlphaFoldDB" id="A0ABD7D6E3"/>
<gene>
    <name evidence="7" type="ORF">I6J42_33705</name>
</gene>
<feature type="region of interest" description="Disordered" evidence="5">
    <location>
        <begin position="1"/>
        <end position="32"/>
    </location>
</feature>
<dbReference type="SUPFAM" id="SSF88946">
    <property type="entry name" value="Sigma2 domain of RNA polymerase sigma factors"/>
    <property type="match status" value="1"/>
</dbReference>
<proteinExistence type="inferred from homology"/>